<evidence type="ECO:0000256" key="3">
    <source>
        <dbReference type="ARBA" id="ARBA00023004"/>
    </source>
</evidence>
<dbReference type="PANTHER" id="PTHR24300">
    <property type="entry name" value="CYTOCHROME P450 508A4-RELATED"/>
    <property type="match status" value="1"/>
</dbReference>
<protein>
    <recommendedName>
        <fullName evidence="7">Cytochrome P450</fullName>
    </recommendedName>
</protein>
<dbReference type="InterPro" id="IPR017972">
    <property type="entry name" value="Cyt_P450_CS"/>
</dbReference>
<keyword evidence="2 4" id="KW-0479">Metal-binding</keyword>
<keyword evidence="3 4" id="KW-0408">Iron</keyword>
<accession>A0A8J2LFR5</accession>
<name>A0A8J2LFR5_9HEXA</name>
<dbReference type="Pfam" id="PF00067">
    <property type="entry name" value="p450"/>
    <property type="match status" value="1"/>
</dbReference>
<organism evidence="5 6">
    <name type="scientific">Allacma fusca</name>
    <dbReference type="NCBI Taxonomy" id="39272"/>
    <lineage>
        <taxon>Eukaryota</taxon>
        <taxon>Metazoa</taxon>
        <taxon>Ecdysozoa</taxon>
        <taxon>Arthropoda</taxon>
        <taxon>Hexapoda</taxon>
        <taxon>Collembola</taxon>
        <taxon>Symphypleona</taxon>
        <taxon>Sminthuridae</taxon>
        <taxon>Allacma</taxon>
    </lineage>
</organism>
<keyword evidence="4" id="KW-0560">Oxidoreductase</keyword>
<evidence type="ECO:0000313" key="6">
    <source>
        <dbReference type="Proteomes" id="UP000708208"/>
    </source>
</evidence>
<dbReference type="InterPro" id="IPR050182">
    <property type="entry name" value="Cytochrome_P450_fam2"/>
</dbReference>
<evidence type="ECO:0000256" key="4">
    <source>
        <dbReference type="RuleBase" id="RU000461"/>
    </source>
</evidence>
<keyword evidence="6" id="KW-1185">Reference proteome</keyword>
<feature type="non-terminal residue" evidence="5">
    <location>
        <position position="1"/>
    </location>
</feature>
<dbReference type="Proteomes" id="UP000708208">
    <property type="component" value="Unassembled WGS sequence"/>
</dbReference>
<proteinExistence type="inferred from homology"/>
<comment type="similarity">
    <text evidence="1 4">Belongs to the cytochrome P450 family.</text>
</comment>
<evidence type="ECO:0000313" key="5">
    <source>
        <dbReference type="EMBL" id="CAG7830843.1"/>
    </source>
</evidence>
<evidence type="ECO:0000256" key="2">
    <source>
        <dbReference type="ARBA" id="ARBA00022723"/>
    </source>
</evidence>
<evidence type="ECO:0000256" key="1">
    <source>
        <dbReference type="ARBA" id="ARBA00010617"/>
    </source>
</evidence>
<comment type="caution">
    <text evidence="5">The sequence shown here is derived from an EMBL/GenBank/DDBJ whole genome shotgun (WGS) entry which is preliminary data.</text>
</comment>
<dbReference type="AlphaFoldDB" id="A0A8J2LFR5"/>
<keyword evidence="4" id="KW-0349">Heme</keyword>
<dbReference type="GO" id="GO:0004497">
    <property type="term" value="F:monooxygenase activity"/>
    <property type="evidence" value="ECO:0007669"/>
    <property type="project" value="UniProtKB-KW"/>
</dbReference>
<dbReference type="GO" id="GO:0020037">
    <property type="term" value="F:heme binding"/>
    <property type="evidence" value="ECO:0007669"/>
    <property type="project" value="InterPro"/>
</dbReference>
<keyword evidence="4" id="KW-0503">Monooxygenase</keyword>
<dbReference type="OrthoDB" id="1055148at2759"/>
<dbReference type="GO" id="GO:0016705">
    <property type="term" value="F:oxidoreductase activity, acting on paired donors, with incorporation or reduction of molecular oxygen"/>
    <property type="evidence" value="ECO:0007669"/>
    <property type="project" value="InterPro"/>
</dbReference>
<evidence type="ECO:0008006" key="7">
    <source>
        <dbReference type="Google" id="ProtNLM"/>
    </source>
</evidence>
<sequence length="156" mass="17920">RNPSLHDEPNMPYAQAVINETLRMSSIASFGIFHKTLEDVKFKGFFIPKNTLIIGNQYAANFDEATWGDPNVFRPERFLDSEGNLTREKEVMAFSYGKRSCIGERLARNQLFLFSTNIFQQFNSEFVGNEPSLEGIFGVVTKPQCFSLKFMKRNLM</sequence>
<dbReference type="EMBL" id="CAJVCH010557841">
    <property type="protein sequence ID" value="CAG7830843.1"/>
    <property type="molecule type" value="Genomic_DNA"/>
</dbReference>
<reference evidence="5" key="1">
    <citation type="submission" date="2021-06" db="EMBL/GenBank/DDBJ databases">
        <authorList>
            <person name="Hodson N. C."/>
            <person name="Mongue J. A."/>
            <person name="Jaron S. K."/>
        </authorList>
    </citation>
    <scope>NUCLEOTIDE SEQUENCE</scope>
</reference>
<dbReference type="InterPro" id="IPR001128">
    <property type="entry name" value="Cyt_P450"/>
</dbReference>
<dbReference type="GO" id="GO:0005506">
    <property type="term" value="F:iron ion binding"/>
    <property type="evidence" value="ECO:0007669"/>
    <property type="project" value="InterPro"/>
</dbReference>
<dbReference type="PROSITE" id="PS00086">
    <property type="entry name" value="CYTOCHROME_P450"/>
    <property type="match status" value="1"/>
</dbReference>
<gene>
    <name evidence="5" type="ORF">AFUS01_LOCUS40619</name>
</gene>